<proteinExistence type="predicted"/>
<reference evidence="1" key="1">
    <citation type="submission" date="2019-01" db="EMBL/GenBank/DDBJ databases">
        <authorList>
            <person name="Ashton P.M."/>
            <person name="Dallman T."/>
            <person name="Nair S."/>
            <person name="De Pinna E."/>
            <person name="Peters T."/>
            <person name="Grant K."/>
        </authorList>
    </citation>
    <scope>NUCLEOTIDE SEQUENCE</scope>
    <source>
        <strain evidence="1">623198</strain>
    </source>
</reference>
<sequence length="102" mass="11502">MEAKKMAHLTVSVDATIAELQMRELIELLKRESSFFECSVEEVFDLFRRRVSDLIGNIVVSYDPVASEAPGVTSPCFKVEFGDDFHRVVAAIRARDPDLLKV</sequence>
<evidence type="ECO:0000313" key="1">
    <source>
        <dbReference type="EMBL" id="ECA9356648.1"/>
    </source>
</evidence>
<protein>
    <submittedName>
        <fullName evidence="1">Uncharacterized protein</fullName>
    </submittedName>
</protein>
<dbReference type="AlphaFoldDB" id="A0A5X8EAC4"/>
<organism evidence="1">
    <name type="scientific">Salmonella anatum</name>
    <dbReference type="NCBI Taxonomy" id="58712"/>
    <lineage>
        <taxon>Bacteria</taxon>
        <taxon>Pseudomonadati</taxon>
        <taxon>Pseudomonadota</taxon>
        <taxon>Gammaproteobacteria</taxon>
        <taxon>Enterobacterales</taxon>
        <taxon>Enterobacteriaceae</taxon>
        <taxon>Salmonella</taxon>
    </lineage>
</organism>
<dbReference type="EMBL" id="AAHVYN010000008">
    <property type="protein sequence ID" value="ECA9356648.1"/>
    <property type="molecule type" value="Genomic_DNA"/>
</dbReference>
<name>A0A5X8EAC4_SALAN</name>
<accession>A0A5X8EAC4</accession>
<gene>
    <name evidence="1" type="ORF">ET894_16690</name>
</gene>
<comment type="caution">
    <text evidence="1">The sequence shown here is derived from an EMBL/GenBank/DDBJ whole genome shotgun (WGS) entry which is preliminary data.</text>
</comment>